<organism evidence="1 2">
    <name type="scientific">Muribaculum caecicola</name>
    <dbReference type="NCBI Taxonomy" id="3038144"/>
    <lineage>
        <taxon>Bacteria</taxon>
        <taxon>Pseudomonadati</taxon>
        <taxon>Bacteroidota</taxon>
        <taxon>Bacteroidia</taxon>
        <taxon>Bacteroidales</taxon>
        <taxon>Muribaculaceae</taxon>
        <taxon>Muribaculum</taxon>
    </lineage>
</organism>
<protein>
    <submittedName>
        <fullName evidence="1">Copper homeostasis protein CutC</fullName>
    </submittedName>
</protein>
<accession>A0AC61S7Q2</accession>
<sequence>MKHSILEVCADGLDAVVEAIAGGARRVELCRELAVDGLTPDESTINSALTVAEKAGREFKVMVLIRPRPGNFVYSPEEKSAMSCRIEKACRLGVHGVVIGSLNTDGTIDTEWTKAMTELAHSHGLQVTFHRAFDHVPDFEAALETLISIGVDRVLTSGGAPTALAGADILSKLVAQAAGRIIIMPGAGIKSENIACIRHKTSATEFHGSCRREDTDGFMHTDRREVNTIVKILSHP</sequence>
<name>A0AC61S7Q2_9BACT</name>
<dbReference type="EMBL" id="SSTG01000020">
    <property type="protein sequence ID" value="THG54390.1"/>
    <property type="molecule type" value="Genomic_DNA"/>
</dbReference>
<gene>
    <name evidence="1" type="ORF">E5990_02945</name>
</gene>
<proteinExistence type="predicted"/>
<dbReference type="Proteomes" id="UP000305401">
    <property type="component" value="Unassembled WGS sequence"/>
</dbReference>
<reference evidence="1" key="1">
    <citation type="submission" date="2019-04" db="EMBL/GenBank/DDBJ databases">
        <title>Microbes associate with the intestines of laboratory mice.</title>
        <authorList>
            <person name="Navarre W."/>
            <person name="Wong E."/>
            <person name="Huang K.C."/>
            <person name="Tropini C."/>
            <person name="Ng K."/>
            <person name="Yu B."/>
        </authorList>
    </citation>
    <scope>NUCLEOTIDE SEQUENCE</scope>
    <source>
        <strain evidence="1">NM86_A22</strain>
    </source>
</reference>
<evidence type="ECO:0000313" key="1">
    <source>
        <dbReference type="EMBL" id="THG54390.1"/>
    </source>
</evidence>
<evidence type="ECO:0000313" key="2">
    <source>
        <dbReference type="Proteomes" id="UP000305401"/>
    </source>
</evidence>
<keyword evidence="2" id="KW-1185">Reference proteome</keyword>
<comment type="caution">
    <text evidence="1">The sequence shown here is derived from an EMBL/GenBank/DDBJ whole genome shotgun (WGS) entry which is preliminary data.</text>
</comment>